<organism evidence="7 8">
    <name type="scientific">Epilithonimonas bovis DSM 19482</name>
    <dbReference type="NCBI Taxonomy" id="1121284"/>
    <lineage>
        <taxon>Bacteria</taxon>
        <taxon>Pseudomonadati</taxon>
        <taxon>Bacteroidota</taxon>
        <taxon>Flavobacteriia</taxon>
        <taxon>Flavobacteriales</taxon>
        <taxon>Weeksellaceae</taxon>
        <taxon>Chryseobacterium group</taxon>
        <taxon>Epilithonimonas</taxon>
    </lineage>
</organism>
<name>A0A1U7Q0T4_9FLAO</name>
<feature type="transmembrane region" description="Helical" evidence="5">
    <location>
        <begin position="220"/>
        <end position="239"/>
    </location>
</feature>
<keyword evidence="3 5" id="KW-1133">Transmembrane helix</keyword>
<feature type="transmembrane region" description="Helical" evidence="5">
    <location>
        <begin position="32"/>
        <end position="51"/>
    </location>
</feature>
<dbReference type="InterPro" id="IPR044880">
    <property type="entry name" value="NCX_ion-bd_dom_sf"/>
</dbReference>
<dbReference type="InterPro" id="IPR004837">
    <property type="entry name" value="NaCa_Exmemb"/>
</dbReference>
<sequence length="368" mass="40207">MKKKIYLLGWTIVMPILAWIAYFAHYLVSGHLYSLILIIFLVGAVLAAVYHSEIIAYRVGEPYGTLLLAFAITVIEVSLIISIMLSSKGLEAITLARDTVFAAVMIILTGIVGICIIVGALRYRQQVFTLQGVSTALITLIVIVVFTLILPNYTTSHDQGEYTPFQLIFVSLICLLLYIGFTMVQTIRHRAFFMAPIPKPTDEDEDDDDDSLPEKPSRKMMAFSIVFLILCLGIVVLLAKYLSKDVDMLVLKVGAPKSIVGIIIAGIVLLPEGLAAMRAAYNNRLQTSLNLAFGSALASIGLSIPAVAVASVIGDFRMTLGVDLKSMLLMGLSLFIITISLATGRTNIMQGMVLLSIFLLYLFTTLFP</sequence>
<dbReference type="Pfam" id="PF01699">
    <property type="entry name" value="Na_Ca_ex"/>
    <property type="match status" value="2"/>
</dbReference>
<dbReference type="PANTHER" id="PTHR37958:SF1">
    <property type="entry name" value="SODIUM-POTASSIUM_PROTON ANTIPORTER CHAA"/>
    <property type="match status" value="1"/>
</dbReference>
<dbReference type="RefSeq" id="WP_076784120.1">
    <property type="nucleotide sequence ID" value="NZ_FTPU01000038.1"/>
</dbReference>
<dbReference type="PANTHER" id="PTHR37958">
    <property type="entry name" value="SODIUM-POTASSIUM/PROTON ANTIPORTER CHAA"/>
    <property type="match status" value="1"/>
</dbReference>
<keyword evidence="8" id="KW-1185">Reference proteome</keyword>
<evidence type="ECO:0000256" key="3">
    <source>
        <dbReference type="ARBA" id="ARBA00022989"/>
    </source>
</evidence>
<evidence type="ECO:0000256" key="4">
    <source>
        <dbReference type="ARBA" id="ARBA00023136"/>
    </source>
</evidence>
<feature type="transmembrane region" description="Helical" evidence="5">
    <location>
        <begin position="326"/>
        <end position="344"/>
    </location>
</feature>
<reference evidence="8" key="1">
    <citation type="submission" date="2016-10" db="EMBL/GenBank/DDBJ databases">
        <authorList>
            <person name="Varghese N."/>
            <person name="Submissions S."/>
        </authorList>
    </citation>
    <scope>NUCLEOTIDE SEQUENCE [LARGE SCALE GENOMIC DNA]</scope>
    <source>
        <strain evidence="8">DSM 19482</strain>
    </source>
</reference>
<dbReference type="InterPro" id="IPR052946">
    <property type="entry name" value="Alkaline_pH_Ca-Antiporter"/>
</dbReference>
<evidence type="ECO:0000259" key="6">
    <source>
        <dbReference type="Pfam" id="PF01699"/>
    </source>
</evidence>
<feature type="domain" description="Sodium/calcium exchanger membrane region" evidence="6">
    <location>
        <begin position="224"/>
        <end position="366"/>
    </location>
</feature>
<feature type="transmembrane region" description="Helical" evidence="5">
    <location>
        <begin position="165"/>
        <end position="184"/>
    </location>
</feature>
<accession>A0A1U7Q0T4</accession>
<evidence type="ECO:0000313" key="8">
    <source>
        <dbReference type="Proteomes" id="UP000187261"/>
    </source>
</evidence>
<dbReference type="Proteomes" id="UP000187261">
    <property type="component" value="Unassembled WGS sequence"/>
</dbReference>
<dbReference type="OrthoDB" id="9787814at2"/>
<feature type="transmembrane region" description="Helical" evidence="5">
    <location>
        <begin position="259"/>
        <end position="277"/>
    </location>
</feature>
<dbReference type="GO" id="GO:0015385">
    <property type="term" value="F:sodium:proton antiporter activity"/>
    <property type="evidence" value="ECO:0007669"/>
    <property type="project" value="TreeGrafter"/>
</dbReference>
<keyword evidence="4 5" id="KW-0472">Membrane</keyword>
<gene>
    <name evidence="7" type="ORF">SAMN05660493_02751</name>
</gene>
<feature type="transmembrane region" description="Helical" evidence="5">
    <location>
        <begin position="351"/>
        <end position="367"/>
    </location>
</feature>
<evidence type="ECO:0000313" key="7">
    <source>
        <dbReference type="EMBL" id="SIT98020.1"/>
    </source>
</evidence>
<dbReference type="GO" id="GO:0005886">
    <property type="term" value="C:plasma membrane"/>
    <property type="evidence" value="ECO:0007669"/>
    <property type="project" value="TreeGrafter"/>
</dbReference>
<evidence type="ECO:0000256" key="5">
    <source>
        <dbReference type="SAM" id="Phobius"/>
    </source>
</evidence>
<evidence type="ECO:0000256" key="1">
    <source>
        <dbReference type="ARBA" id="ARBA00004141"/>
    </source>
</evidence>
<evidence type="ECO:0000256" key="2">
    <source>
        <dbReference type="ARBA" id="ARBA00022692"/>
    </source>
</evidence>
<feature type="transmembrane region" description="Helical" evidence="5">
    <location>
        <begin position="100"/>
        <end position="121"/>
    </location>
</feature>
<dbReference type="AlphaFoldDB" id="A0A1U7Q0T4"/>
<comment type="subcellular location">
    <subcellularLocation>
        <location evidence="1">Membrane</location>
        <topology evidence="1">Multi-pass membrane protein</topology>
    </subcellularLocation>
</comment>
<feature type="transmembrane region" description="Helical" evidence="5">
    <location>
        <begin position="133"/>
        <end position="153"/>
    </location>
</feature>
<feature type="domain" description="Sodium/calcium exchanger membrane region" evidence="6">
    <location>
        <begin position="33"/>
        <end position="186"/>
    </location>
</feature>
<protein>
    <submittedName>
        <fullName evidence="7">Ca2+:H+ antiporter</fullName>
    </submittedName>
</protein>
<feature type="transmembrane region" description="Helical" evidence="5">
    <location>
        <begin position="63"/>
        <end position="85"/>
    </location>
</feature>
<feature type="transmembrane region" description="Helical" evidence="5">
    <location>
        <begin position="289"/>
        <end position="314"/>
    </location>
</feature>
<proteinExistence type="predicted"/>
<dbReference type="GO" id="GO:0015386">
    <property type="term" value="F:potassium:proton antiporter activity"/>
    <property type="evidence" value="ECO:0007669"/>
    <property type="project" value="TreeGrafter"/>
</dbReference>
<keyword evidence="2 5" id="KW-0812">Transmembrane</keyword>
<dbReference type="Gene3D" id="1.20.1420.30">
    <property type="entry name" value="NCX, central ion-binding region"/>
    <property type="match status" value="1"/>
</dbReference>
<feature type="transmembrane region" description="Helical" evidence="5">
    <location>
        <begin position="7"/>
        <end position="26"/>
    </location>
</feature>
<dbReference type="EMBL" id="FTPU01000038">
    <property type="protein sequence ID" value="SIT98020.1"/>
    <property type="molecule type" value="Genomic_DNA"/>
</dbReference>